<accession>A0A9Q0LGC2</accession>
<feature type="transmembrane region" description="Helical" evidence="6">
    <location>
        <begin position="76"/>
        <end position="92"/>
    </location>
</feature>
<feature type="compositionally biased region" description="Low complexity" evidence="5">
    <location>
        <begin position="142"/>
        <end position="159"/>
    </location>
</feature>
<feature type="transmembrane region" description="Helical" evidence="6">
    <location>
        <begin position="98"/>
        <end position="122"/>
    </location>
</feature>
<feature type="compositionally biased region" description="Low complexity" evidence="5">
    <location>
        <begin position="184"/>
        <end position="194"/>
    </location>
</feature>
<dbReference type="InterPro" id="IPR013714">
    <property type="entry name" value="Golgi_TVP15"/>
</dbReference>
<dbReference type="AlphaFoldDB" id="A0A9Q0LGC2"/>
<keyword evidence="3 6" id="KW-1133">Transmembrane helix</keyword>
<dbReference type="GO" id="GO:0016020">
    <property type="term" value="C:membrane"/>
    <property type="evidence" value="ECO:0007669"/>
    <property type="project" value="UniProtKB-SubCell"/>
</dbReference>
<dbReference type="EMBL" id="JAPDFW010000084">
    <property type="protein sequence ID" value="KAJ5071935.1"/>
    <property type="molecule type" value="Genomic_DNA"/>
</dbReference>
<protein>
    <submittedName>
        <fullName evidence="7">Golgi apparatus membrane protein tvp15</fullName>
    </submittedName>
</protein>
<gene>
    <name evidence="7" type="ORF">M0811_09834</name>
</gene>
<keyword evidence="8" id="KW-1185">Reference proteome</keyword>
<reference evidence="7" key="1">
    <citation type="submission" date="2022-10" db="EMBL/GenBank/DDBJ databases">
        <title>Novel sulphate-reducing endosymbionts in the free-living metamonad Anaeramoeba.</title>
        <authorList>
            <person name="Jerlstrom-Hultqvist J."/>
            <person name="Cepicka I."/>
            <person name="Gallot-Lavallee L."/>
            <person name="Salas-Leiva D."/>
            <person name="Curtis B.A."/>
            <person name="Zahonova K."/>
            <person name="Pipaliya S."/>
            <person name="Dacks J."/>
            <person name="Roger A.J."/>
        </authorList>
    </citation>
    <scope>NUCLEOTIDE SEQUENCE</scope>
    <source>
        <strain evidence="7">BMAN</strain>
    </source>
</reference>
<evidence type="ECO:0000256" key="5">
    <source>
        <dbReference type="SAM" id="MobiDB-lite"/>
    </source>
</evidence>
<dbReference type="Pfam" id="PF08507">
    <property type="entry name" value="COPI_assoc"/>
    <property type="match status" value="1"/>
</dbReference>
<evidence type="ECO:0000313" key="8">
    <source>
        <dbReference type="Proteomes" id="UP001149090"/>
    </source>
</evidence>
<dbReference type="OrthoDB" id="10624747at2759"/>
<dbReference type="PANTHER" id="PTHR28128:SF1">
    <property type="entry name" value="GOLGI APPARATUS MEMBRANE PROTEIN TVP15"/>
    <property type="match status" value="1"/>
</dbReference>
<evidence type="ECO:0000256" key="2">
    <source>
        <dbReference type="ARBA" id="ARBA00022692"/>
    </source>
</evidence>
<sequence length="203" mass="22303">MANNIILFVFKVCTACVCVMSFVSSFVGVAKASNHVFNVAEFYLAFNSFFFSMFLAVAEFSSFPYFFKEFGILRSYLGRGMLTLMIGSFGIGCAQDETYLMAIGVVILVYGAAQIVASYTFLSDEIKGTKDLPERSDYKSSIAGPTGPAITTTTTTKTKPIQEEYGKVESEDNQQQENQKERTTTSSTTTSDSSSDSDENQDK</sequence>
<proteinExistence type="predicted"/>
<feature type="transmembrane region" description="Helical" evidence="6">
    <location>
        <begin position="7"/>
        <end position="30"/>
    </location>
</feature>
<organism evidence="7 8">
    <name type="scientific">Anaeramoeba ignava</name>
    <name type="common">Anaerobic marine amoeba</name>
    <dbReference type="NCBI Taxonomy" id="1746090"/>
    <lineage>
        <taxon>Eukaryota</taxon>
        <taxon>Metamonada</taxon>
        <taxon>Anaeramoebidae</taxon>
        <taxon>Anaeramoeba</taxon>
    </lineage>
</organism>
<feature type="transmembrane region" description="Helical" evidence="6">
    <location>
        <begin position="42"/>
        <end position="67"/>
    </location>
</feature>
<dbReference type="Proteomes" id="UP001149090">
    <property type="component" value="Unassembled WGS sequence"/>
</dbReference>
<dbReference type="PANTHER" id="PTHR28128">
    <property type="entry name" value="GOLGI APPARATUS MEMBRANE PROTEIN TVP15"/>
    <property type="match status" value="1"/>
</dbReference>
<comment type="subcellular location">
    <subcellularLocation>
        <location evidence="1">Membrane</location>
        <topology evidence="1">Multi-pass membrane protein</topology>
    </subcellularLocation>
</comment>
<feature type="region of interest" description="Disordered" evidence="5">
    <location>
        <begin position="134"/>
        <end position="203"/>
    </location>
</feature>
<keyword evidence="4 6" id="KW-0472">Membrane</keyword>
<comment type="caution">
    <text evidence="7">The sequence shown here is derived from an EMBL/GenBank/DDBJ whole genome shotgun (WGS) entry which is preliminary data.</text>
</comment>
<evidence type="ECO:0000256" key="4">
    <source>
        <dbReference type="ARBA" id="ARBA00023136"/>
    </source>
</evidence>
<evidence type="ECO:0000256" key="6">
    <source>
        <dbReference type="SAM" id="Phobius"/>
    </source>
</evidence>
<feature type="compositionally biased region" description="Basic and acidic residues" evidence="5">
    <location>
        <begin position="160"/>
        <end position="170"/>
    </location>
</feature>
<evidence type="ECO:0000256" key="3">
    <source>
        <dbReference type="ARBA" id="ARBA00022989"/>
    </source>
</evidence>
<keyword evidence="2 6" id="KW-0812">Transmembrane</keyword>
<name>A0A9Q0LGC2_ANAIG</name>
<evidence type="ECO:0000256" key="1">
    <source>
        <dbReference type="ARBA" id="ARBA00004141"/>
    </source>
</evidence>
<evidence type="ECO:0000313" key="7">
    <source>
        <dbReference type="EMBL" id="KAJ5071935.1"/>
    </source>
</evidence>